<evidence type="ECO:0000313" key="13">
    <source>
        <dbReference type="EMBL" id="KRR21543.1"/>
    </source>
</evidence>
<evidence type="ECO:0000256" key="7">
    <source>
        <dbReference type="ARBA" id="ARBA00022989"/>
    </source>
</evidence>
<dbReference type="GO" id="GO:0005886">
    <property type="term" value="C:plasma membrane"/>
    <property type="evidence" value="ECO:0007669"/>
    <property type="project" value="UniProtKB-SubCell"/>
</dbReference>
<feature type="compositionally biased region" description="Polar residues" evidence="10">
    <location>
        <begin position="411"/>
        <end position="425"/>
    </location>
</feature>
<dbReference type="InterPro" id="IPR050739">
    <property type="entry name" value="MFP"/>
</dbReference>
<dbReference type="Gene3D" id="2.40.50.100">
    <property type="match status" value="1"/>
</dbReference>
<organism evidence="13 14">
    <name type="scientific">Bradyrhizobium lablabi</name>
    <dbReference type="NCBI Taxonomy" id="722472"/>
    <lineage>
        <taxon>Bacteria</taxon>
        <taxon>Pseudomonadati</taxon>
        <taxon>Pseudomonadota</taxon>
        <taxon>Alphaproteobacteria</taxon>
        <taxon>Hyphomicrobiales</taxon>
        <taxon>Nitrobacteraceae</taxon>
        <taxon>Bradyrhizobium</taxon>
    </lineage>
</organism>
<dbReference type="PANTHER" id="PTHR30386:SF27">
    <property type="entry name" value="MEMBRANE FUSION PROTEIN (MFP) FAMILY PROTEIN"/>
    <property type="match status" value="1"/>
</dbReference>
<reference evidence="13 14" key="1">
    <citation type="submission" date="2014-03" db="EMBL/GenBank/DDBJ databases">
        <title>Bradyrhizobium valentinum sp. nov., isolated from effective nodules of Lupinus mariae-josephae, a lupine endemic of basic-lime soils in Eastern Spain.</title>
        <authorList>
            <person name="Duran D."/>
            <person name="Rey L."/>
            <person name="Navarro A."/>
            <person name="Busquets A."/>
            <person name="Imperial J."/>
            <person name="Ruiz-Argueso T."/>
        </authorList>
    </citation>
    <scope>NUCLEOTIDE SEQUENCE [LARGE SCALE GENOMIC DNA]</scope>
    <source>
        <strain evidence="13 14">CCBAU 23086</strain>
    </source>
</reference>
<evidence type="ECO:0000256" key="6">
    <source>
        <dbReference type="ARBA" id="ARBA00022692"/>
    </source>
</evidence>
<evidence type="ECO:0000259" key="11">
    <source>
        <dbReference type="Pfam" id="PF25988"/>
    </source>
</evidence>
<gene>
    <name evidence="13" type="ORF">CQ14_07940</name>
</gene>
<keyword evidence="6 9" id="KW-0812">Transmembrane</keyword>
<feature type="transmembrane region" description="Helical" evidence="9">
    <location>
        <begin position="54"/>
        <end position="72"/>
    </location>
</feature>
<dbReference type="RefSeq" id="WP_057860007.1">
    <property type="nucleotide sequence ID" value="NZ_LLYB01000081.1"/>
</dbReference>
<sequence length="492" mass="53577">MKSAEAAAPTPEGPANSGNVVPLRPSSHTRRAEREFLPAALEIIETPASPAGRAVAATLIVFFLIALAWSIFGHIDIIATAPGKIVPVGRTKVIQPLETGMVTAVHVRDGDRVKEGQILVEFDRTASTSERNRIRHDYLRSRLDVARLAALRAGLDAGTGSGEFVPPEGAPAYEVSRTRASMIAQAEQQAAKMSALDQQIAQKVAEAEEIAAVIAKLNAGLPLIAETAEVRERVMKMEFGNRIAHLDAQLKLSEQRHDLVVQERRAAESLAARKALEAQREQTRAEYARGIMTELAEAEPKVAQFTEDLVKAEKRMQDQILRAPIDGTVQQLALHTIGGVVTPAQALMVVVPTGAGIEIEAMIPNKDIGFVREGDDAEIKIDTFNFTRYGLLHGKVLSVSQDAVIREKPANTANSDRQSSGQAARSSEPPGQELIFAARVSLDRTNMQIDNRVVELAPGMATTVEIKTGQRRVIEYLLSPLLRYKQESLRER</sequence>
<evidence type="ECO:0000256" key="9">
    <source>
        <dbReference type="RuleBase" id="RU365093"/>
    </source>
</evidence>
<feature type="domain" description="CyaD-like alpha-helical hairpin" evidence="11">
    <location>
        <begin position="123"/>
        <end position="316"/>
    </location>
</feature>
<dbReference type="PROSITE" id="PS00543">
    <property type="entry name" value="HLYD_FAMILY"/>
    <property type="match status" value="1"/>
</dbReference>
<evidence type="ECO:0000256" key="8">
    <source>
        <dbReference type="ARBA" id="ARBA00023136"/>
    </source>
</evidence>
<comment type="similarity">
    <text evidence="2 9">Belongs to the membrane fusion protein (MFP) (TC 8.A.1) family.</text>
</comment>
<keyword evidence="3 9" id="KW-0813">Transport</keyword>
<keyword evidence="5 9" id="KW-0997">Cell inner membrane</keyword>
<dbReference type="PRINTS" id="PR01490">
    <property type="entry name" value="RTXTOXIND"/>
</dbReference>
<dbReference type="OrthoDB" id="9810980at2"/>
<keyword evidence="4 9" id="KW-1003">Cell membrane</keyword>
<dbReference type="Proteomes" id="UP000051660">
    <property type="component" value="Unassembled WGS sequence"/>
</dbReference>
<dbReference type="GO" id="GO:0009306">
    <property type="term" value="P:protein secretion"/>
    <property type="evidence" value="ECO:0007669"/>
    <property type="project" value="InterPro"/>
</dbReference>
<feature type="region of interest" description="Disordered" evidence="10">
    <location>
        <begin position="1"/>
        <end position="27"/>
    </location>
</feature>
<evidence type="ECO:0000256" key="10">
    <source>
        <dbReference type="SAM" id="MobiDB-lite"/>
    </source>
</evidence>
<proteinExistence type="inferred from homology"/>
<name>A0A0R3MN12_9BRAD</name>
<evidence type="ECO:0000256" key="3">
    <source>
        <dbReference type="ARBA" id="ARBA00022448"/>
    </source>
</evidence>
<comment type="subcellular location">
    <subcellularLocation>
        <location evidence="1 9">Cell inner membrane</location>
        <topology evidence="1 9">Single-pass membrane protein</topology>
    </subcellularLocation>
</comment>
<dbReference type="Gene3D" id="2.40.30.170">
    <property type="match status" value="1"/>
</dbReference>
<protein>
    <recommendedName>
        <fullName evidence="9">Membrane fusion protein (MFP) family protein</fullName>
    </recommendedName>
</protein>
<evidence type="ECO:0000256" key="5">
    <source>
        <dbReference type="ARBA" id="ARBA00022519"/>
    </source>
</evidence>
<evidence type="ECO:0000256" key="1">
    <source>
        <dbReference type="ARBA" id="ARBA00004377"/>
    </source>
</evidence>
<feature type="domain" description="AprE-like beta-barrel" evidence="12">
    <location>
        <begin position="359"/>
        <end position="409"/>
    </location>
</feature>
<dbReference type="PANTHER" id="PTHR30386">
    <property type="entry name" value="MEMBRANE FUSION SUBUNIT OF EMRAB-TOLC MULTIDRUG EFFLUX PUMP"/>
    <property type="match status" value="1"/>
</dbReference>
<keyword evidence="8 9" id="KW-0472">Membrane</keyword>
<keyword evidence="7 9" id="KW-1133">Transmembrane helix</keyword>
<dbReference type="AlphaFoldDB" id="A0A0R3MN12"/>
<dbReference type="InterPro" id="IPR059040">
    <property type="entry name" value="HH_CyaD-like"/>
</dbReference>
<feature type="compositionally biased region" description="Low complexity" evidence="10">
    <location>
        <begin position="1"/>
        <end position="15"/>
    </location>
</feature>
<dbReference type="EMBL" id="LLYB01000081">
    <property type="protein sequence ID" value="KRR21543.1"/>
    <property type="molecule type" value="Genomic_DNA"/>
</dbReference>
<dbReference type="InterPro" id="IPR006144">
    <property type="entry name" value="Secretion_HlyD_CS"/>
</dbReference>
<dbReference type="Pfam" id="PF25988">
    <property type="entry name" value="HH_CyaD"/>
    <property type="match status" value="1"/>
</dbReference>
<accession>A0A0R3MN12</accession>
<dbReference type="InterPro" id="IPR058982">
    <property type="entry name" value="Beta-barrel_AprE"/>
</dbReference>
<feature type="region of interest" description="Disordered" evidence="10">
    <location>
        <begin position="409"/>
        <end position="429"/>
    </location>
</feature>
<comment type="caution">
    <text evidence="13">The sequence shown here is derived from an EMBL/GenBank/DDBJ whole genome shotgun (WGS) entry which is preliminary data.</text>
</comment>
<evidence type="ECO:0000313" key="14">
    <source>
        <dbReference type="Proteomes" id="UP000051660"/>
    </source>
</evidence>
<evidence type="ECO:0000256" key="2">
    <source>
        <dbReference type="ARBA" id="ARBA00009477"/>
    </source>
</evidence>
<evidence type="ECO:0000256" key="4">
    <source>
        <dbReference type="ARBA" id="ARBA00022475"/>
    </source>
</evidence>
<evidence type="ECO:0000259" key="12">
    <source>
        <dbReference type="Pfam" id="PF26002"/>
    </source>
</evidence>
<dbReference type="NCBIfam" id="TIGR01843">
    <property type="entry name" value="type_I_hlyD"/>
    <property type="match status" value="1"/>
</dbReference>
<dbReference type="Pfam" id="PF26002">
    <property type="entry name" value="Beta-barrel_AprE"/>
    <property type="match status" value="1"/>
</dbReference>
<dbReference type="InterPro" id="IPR010129">
    <property type="entry name" value="T1SS_HlyD"/>
</dbReference>